<organism evidence="2 3">
    <name type="scientific">Caenorhabditis japonica</name>
    <dbReference type="NCBI Taxonomy" id="281687"/>
    <lineage>
        <taxon>Eukaryota</taxon>
        <taxon>Metazoa</taxon>
        <taxon>Ecdysozoa</taxon>
        <taxon>Nematoda</taxon>
        <taxon>Chromadorea</taxon>
        <taxon>Rhabditida</taxon>
        <taxon>Rhabditina</taxon>
        <taxon>Rhabditomorpha</taxon>
        <taxon>Rhabditoidea</taxon>
        <taxon>Rhabditidae</taxon>
        <taxon>Peloderinae</taxon>
        <taxon>Caenorhabditis</taxon>
    </lineage>
</organism>
<dbReference type="AlphaFoldDB" id="A0A8R1DFJ4"/>
<dbReference type="Proteomes" id="UP000005237">
    <property type="component" value="Unassembled WGS sequence"/>
</dbReference>
<keyword evidence="3" id="KW-1185">Reference proteome</keyword>
<evidence type="ECO:0000313" key="2">
    <source>
        <dbReference type="EnsemblMetazoa" id="CJA00532.1"/>
    </source>
</evidence>
<feature type="compositionally biased region" description="Low complexity" evidence="1">
    <location>
        <begin position="602"/>
        <end position="612"/>
    </location>
</feature>
<dbReference type="EnsemblMetazoa" id="CJA00532.1">
    <property type="protein sequence ID" value="CJA00532.1"/>
    <property type="gene ID" value="WBGene00119735"/>
</dbReference>
<reference evidence="2" key="2">
    <citation type="submission" date="2022-06" db="UniProtKB">
        <authorList>
            <consortium name="EnsemblMetazoa"/>
        </authorList>
    </citation>
    <scope>IDENTIFICATION</scope>
    <source>
        <strain evidence="2">DF5081</strain>
    </source>
</reference>
<feature type="region of interest" description="Disordered" evidence="1">
    <location>
        <begin position="595"/>
        <end position="628"/>
    </location>
</feature>
<reference evidence="3" key="1">
    <citation type="submission" date="2010-08" db="EMBL/GenBank/DDBJ databases">
        <authorList>
            <consortium name="Caenorhabditis japonica Sequencing Consortium"/>
            <person name="Wilson R.K."/>
        </authorList>
    </citation>
    <scope>NUCLEOTIDE SEQUENCE [LARGE SCALE GENOMIC DNA]</scope>
    <source>
        <strain evidence="3">DF5081</strain>
    </source>
</reference>
<proteinExistence type="predicted"/>
<evidence type="ECO:0000313" key="3">
    <source>
        <dbReference type="Proteomes" id="UP000005237"/>
    </source>
</evidence>
<feature type="region of interest" description="Disordered" evidence="1">
    <location>
        <begin position="652"/>
        <end position="684"/>
    </location>
</feature>
<evidence type="ECO:0000256" key="1">
    <source>
        <dbReference type="SAM" id="MobiDB-lite"/>
    </source>
</evidence>
<name>A0A8R1DFJ4_CAEJA</name>
<sequence length="684" mass="78099">MKFATVRFIRSPSNSNELSRDADLEKFMKDLLKLNDSDSESIGLMRRTTWRLVEKDDWEENITELELKRTFARVFISRCLVDVLFELSKGRLDAVTLRDRALMFFTPDIPNFTQHLEEFCDAYFWNGQQISKCAEKCEEVILNNVFHLLNVSVKHGNDDTGKREYMSTLKKLLADSRLNFSSEIVVTMLSTILDLCKNKKEKEVECEWICETANKLLLTGNNGELLENEENLEILMKEGVVLDRMYLRSATMLIATCSHEDILTPSTAMSSLFKALIPALLGNLNDTIQKVGLELIGYASSIDFENCNPYLKLTRFLILRDDPLLKATGLRTLIKVIKSNGFPQTAEAIFYEGGENKNAQEYQESLAKLVEKTVILFQGEALGQAVLDCFSMLSVGDYAWPRLVSALLILVFSKNNEHLQLKKIFNIFCKKSVRSLWSKIHLLIGFYRAINVISSIPESEANCDLLEMTASICECVGRVQTVGEEENNQEGELHAEIELASRMIRRAVSRPSSWWIQHIFTSLATSLRLECVPMKDLERVHEELVDSYTEIRFNSGKLAQIAVKRFITHCEKTMILQARMNGLEIPYDLKKVKKEEKDGDGARASTSSISTGSKKRKRGRKCSEENQSVWDDDSFEEKCNSDDSFELQYFPRSTRTRVRKDTPTSFVSDNVPEETNIADDSFEL</sequence>
<accession>A0A8R1DFJ4</accession>
<protein>
    <submittedName>
        <fullName evidence="2">Uncharacterized protein</fullName>
    </submittedName>
</protein>